<comment type="caution">
    <text evidence="1">The sequence shown here is derived from an EMBL/GenBank/DDBJ whole genome shotgun (WGS) entry which is preliminary data.</text>
</comment>
<organism evidence="1 2">
    <name type="scientific">Batillaria attramentaria</name>
    <dbReference type="NCBI Taxonomy" id="370345"/>
    <lineage>
        <taxon>Eukaryota</taxon>
        <taxon>Metazoa</taxon>
        <taxon>Spiralia</taxon>
        <taxon>Lophotrochozoa</taxon>
        <taxon>Mollusca</taxon>
        <taxon>Gastropoda</taxon>
        <taxon>Caenogastropoda</taxon>
        <taxon>Sorbeoconcha</taxon>
        <taxon>Cerithioidea</taxon>
        <taxon>Batillariidae</taxon>
        <taxon>Batillaria</taxon>
    </lineage>
</organism>
<accession>A0ABD0KA10</accession>
<reference evidence="1 2" key="1">
    <citation type="journal article" date="2023" name="Sci. Data">
        <title>Genome assembly of the Korean intertidal mud-creeper Batillaria attramentaria.</title>
        <authorList>
            <person name="Patra A.K."/>
            <person name="Ho P.T."/>
            <person name="Jun S."/>
            <person name="Lee S.J."/>
            <person name="Kim Y."/>
            <person name="Won Y.J."/>
        </authorList>
    </citation>
    <scope>NUCLEOTIDE SEQUENCE [LARGE SCALE GENOMIC DNA]</scope>
    <source>
        <strain evidence="1">Wonlab-2016</strain>
    </source>
</reference>
<dbReference type="AlphaFoldDB" id="A0ABD0KA10"/>
<sequence>MRQTNKQTMTPPPRTTPPVDVRNLEDILLISFCPRSCLSRTHVQLGKSATLYCYKMYKTVTADPVCPCYNRTLSVLVTTGPRLSLLQQDPVCPCYNRTPSVLVTTGPCLSLLQQDLSLSLLQQDPVCPCYNRTSVCPHISRRQYLYKRGSRAQSCQNREGGQLTTLPLISLCVAVQVTSRIIQCKN</sequence>
<proteinExistence type="predicted"/>
<name>A0ABD0KA10_9CAEN</name>
<evidence type="ECO:0000313" key="2">
    <source>
        <dbReference type="Proteomes" id="UP001519460"/>
    </source>
</evidence>
<dbReference type="EMBL" id="JACVVK020000218">
    <property type="protein sequence ID" value="KAK7483961.1"/>
    <property type="molecule type" value="Genomic_DNA"/>
</dbReference>
<protein>
    <submittedName>
        <fullName evidence="1">Uncharacterized protein</fullName>
    </submittedName>
</protein>
<dbReference type="Proteomes" id="UP001519460">
    <property type="component" value="Unassembled WGS sequence"/>
</dbReference>
<gene>
    <name evidence="1" type="ORF">BaRGS_00024845</name>
</gene>
<keyword evidence="2" id="KW-1185">Reference proteome</keyword>
<evidence type="ECO:0000313" key="1">
    <source>
        <dbReference type="EMBL" id="KAK7483961.1"/>
    </source>
</evidence>